<dbReference type="AlphaFoldDB" id="A0A2A6BSS2"/>
<dbReference type="InterPro" id="IPR011989">
    <property type="entry name" value="ARM-like"/>
</dbReference>
<accession>A0A2A6BSS2</accession>
<evidence type="ECO:0000313" key="1">
    <source>
        <dbReference type="EnsemblMetazoa" id="PPA37275.1"/>
    </source>
</evidence>
<keyword evidence="2" id="KW-1185">Reference proteome</keyword>
<name>A0A2A6BSS2_PRIPA</name>
<dbReference type="Proteomes" id="UP000005239">
    <property type="component" value="Unassembled WGS sequence"/>
</dbReference>
<protein>
    <submittedName>
        <fullName evidence="1">Uncharacterized protein</fullName>
    </submittedName>
</protein>
<accession>A0A8R1UP99</accession>
<organism evidence="1 2">
    <name type="scientific">Pristionchus pacificus</name>
    <name type="common">Parasitic nematode worm</name>
    <dbReference type="NCBI Taxonomy" id="54126"/>
    <lineage>
        <taxon>Eukaryota</taxon>
        <taxon>Metazoa</taxon>
        <taxon>Ecdysozoa</taxon>
        <taxon>Nematoda</taxon>
        <taxon>Chromadorea</taxon>
        <taxon>Rhabditida</taxon>
        <taxon>Rhabditina</taxon>
        <taxon>Diplogasteromorpha</taxon>
        <taxon>Diplogasteroidea</taxon>
        <taxon>Neodiplogasteridae</taxon>
        <taxon>Pristionchus</taxon>
    </lineage>
</organism>
<dbReference type="EnsemblMetazoa" id="PPA37275.1">
    <property type="protein sequence ID" value="PPA37275.1"/>
    <property type="gene ID" value="WBGene00275644"/>
</dbReference>
<reference evidence="2" key="1">
    <citation type="journal article" date="2008" name="Nat. Genet.">
        <title>The Pristionchus pacificus genome provides a unique perspective on nematode lifestyle and parasitism.</title>
        <authorList>
            <person name="Dieterich C."/>
            <person name="Clifton S.W."/>
            <person name="Schuster L.N."/>
            <person name="Chinwalla A."/>
            <person name="Delehaunty K."/>
            <person name="Dinkelacker I."/>
            <person name="Fulton L."/>
            <person name="Fulton R."/>
            <person name="Godfrey J."/>
            <person name="Minx P."/>
            <person name="Mitreva M."/>
            <person name="Roeseler W."/>
            <person name="Tian H."/>
            <person name="Witte H."/>
            <person name="Yang S.P."/>
            <person name="Wilson R.K."/>
            <person name="Sommer R.J."/>
        </authorList>
    </citation>
    <scope>NUCLEOTIDE SEQUENCE [LARGE SCALE GENOMIC DNA]</scope>
    <source>
        <strain evidence="2">PS312</strain>
    </source>
</reference>
<dbReference type="Gene3D" id="1.25.10.10">
    <property type="entry name" value="Leucine-rich Repeat Variant"/>
    <property type="match status" value="1"/>
</dbReference>
<reference evidence="1" key="2">
    <citation type="submission" date="2022-06" db="UniProtKB">
        <authorList>
            <consortium name="EnsemblMetazoa"/>
        </authorList>
    </citation>
    <scope>IDENTIFICATION</scope>
    <source>
        <strain evidence="1">PS312</strain>
    </source>
</reference>
<gene>
    <name evidence="1" type="primary">WBGene00275644</name>
</gene>
<sequence length="190" mass="21076">MYAAVRVIKATYRSLLADGRTWILAQPISLICFLKDVNNSYFFVYHEELIGPLKTIIMARNHGPMLDSVALECAALVAAAVDDQKCASDCSEMMHAIMGRFDEHLGDTKEKYLFPSRQGMFSTSLAALAVAMGPAFLPFLPAVMNSSIGAIRTPVFENEDGRRYVENFVAIDRKKGVACDVILKLVHQLR</sequence>
<proteinExistence type="predicted"/>
<evidence type="ECO:0000313" key="2">
    <source>
        <dbReference type="Proteomes" id="UP000005239"/>
    </source>
</evidence>